<dbReference type="GO" id="GO:0006508">
    <property type="term" value="P:proteolysis"/>
    <property type="evidence" value="ECO:0007669"/>
    <property type="project" value="UniProtKB-KW"/>
</dbReference>
<name>A0A9D1IKR8_9BURK</name>
<dbReference type="SUPFAM" id="SSF51261">
    <property type="entry name" value="Duplicated hybrid motif"/>
    <property type="match status" value="1"/>
</dbReference>
<dbReference type="GO" id="GO:0004222">
    <property type="term" value="F:metalloendopeptidase activity"/>
    <property type="evidence" value="ECO:0007669"/>
    <property type="project" value="TreeGrafter"/>
</dbReference>
<evidence type="ECO:0000313" key="12">
    <source>
        <dbReference type="Proteomes" id="UP000824083"/>
    </source>
</evidence>
<keyword evidence="8" id="KW-0472">Membrane</keyword>
<proteinExistence type="predicted"/>
<reference evidence="11" key="2">
    <citation type="journal article" date="2021" name="PeerJ">
        <title>Extensive microbial diversity within the chicken gut microbiome revealed by metagenomics and culture.</title>
        <authorList>
            <person name="Gilroy R."/>
            <person name="Ravi A."/>
            <person name="Getino M."/>
            <person name="Pursley I."/>
            <person name="Horton D.L."/>
            <person name="Alikhan N.F."/>
            <person name="Baker D."/>
            <person name="Gharbi K."/>
            <person name="Hall N."/>
            <person name="Watson M."/>
            <person name="Adriaenssens E.M."/>
            <person name="Foster-Nyarko E."/>
            <person name="Jarju S."/>
            <person name="Secka A."/>
            <person name="Antonio M."/>
            <person name="Oren A."/>
            <person name="Chaudhuri R.R."/>
            <person name="La Ragione R."/>
            <person name="Hildebrand F."/>
            <person name="Pallen M.J."/>
        </authorList>
    </citation>
    <scope>NUCLEOTIDE SEQUENCE</scope>
    <source>
        <strain evidence="11">7463</strain>
    </source>
</reference>
<keyword evidence="5" id="KW-0378">Hydrolase</keyword>
<dbReference type="InterPro" id="IPR011055">
    <property type="entry name" value="Dup_hybrid_motif"/>
</dbReference>
<dbReference type="GO" id="GO:0046872">
    <property type="term" value="F:metal ion binding"/>
    <property type="evidence" value="ECO:0007669"/>
    <property type="project" value="UniProtKB-KW"/>
</dbReference>
<evidence type="ECO:0000256" key="6">
    <source>
        <dbReference type="ARBA" id="ARBA00022833"/>
    </source>
</evidence>
<dbReference type="GO" id="GO:0030313">
    <property type="term" value="C:cell envelope"/>
    <property type="evidence" value="ECO:0007669"/>
    <property type="project" value="UniProtKB-SubCell"/>
</dbReference>
<dbReference type="PANTHER" id="PTHR21666">
    <property type="entry name" value="PEPTIDASE-RELATED"/>
    <property type="match status" value="1"/>
</dbReference>
<evidence type="ECO:0000256" key="2">
    <source>
        <dbReference type="ARBA" id="ARBA00004196"/>
    </source>
</evidence>
<comment type="caution">
    <text evidence="11">The sequence shown here is derived from an EMBL/GenBank/DDBJ whole genome shotgun (WGS) entry which is preliminary data.</text>
</comment>
<evidence type="ECO:0000256" key="5">
    <source>
        <dbReference type="ARBA" id="ARBA00022801"/>
    </source>
</evidence>
<dbReference type="Proteomes" id="UP000824083">
    <property type="component" value="Unassembled WGS sequence"/>
</dbReference>
<keyword evidence="7" id="KW-0482">Metalloprotease</keyword>
<evidence type="ECO:0000259" key="10">
    <source>
        <dbReference type="Pfam" id="PF19425"/>
    </source>
</evidence>
<keyword evidence="6" id="KW-0862">Zinc</keyword>
<organism evidence="11 12">
    <name type="scientific">Candidatus Aphodousia faecigallinarum</name>
    <dbReference type="NCBI Taxonomy" id="2840677"/>
    <lineage>
        <taxon>Bacteria</taxon>
        <taxon>Pseudomonadati</taxon>
        <taxon>Pseudomonadota</taxon>
        <taxon>Betaproteobacteria</taxon>
        <taxon>Burkholderiales</taxon>
        <taxon>Sutterellaceae</taxon>
        <taxon>Sutterellaceae incertae sedis</taxon>
        <taxon>Candidatus Aphodousia</taxon>
    </lineage>
</organism>
<keyword evidence="8" id="KW-0812">Transmembrane</keyword>
<comment type="cofactor">
    <cofactor evidence="1">
        <name>Zn(2+)</name>
        <dbReference type="ChEBI" id="CHEBI:29105"/>
    </cofactor>
</comment>
<feature type="domain" description="M23ase beta-sheet core" evidence="9">
    <location>
        <begin position="331"/>
        <end position="428"/>
    </location>
</feature>
<dbReference type="InterPro" id="IPR050570">
    <property type="entry name" value="Cell_wall_metabolism_enzyme"/>
</dbReference>
<dbReference type="Gene3D" id="3.10.450.350">
    <property type="match status" value="2"/>
</dbReference>
<dbReference type="Pfam" id="PF19425">
    <property type="entry name" value="Csd3_N2"/>
    <property type="match status" value="1"/>
</dbReference>
<evidence type="ECO:0000313" key="11">
    <source>
        <dbReference type="EMBL" id="HIU37882.1"/>
    </source>
</evidence>
<evidence type="ECO:0000259" key="9">
    <source>
        <dbReference type="Pfam" id="PF01551"/>
    </source>
</evidence>
<gene>
    <name evidence="11" type="ORF">IAC56_06380</name>
</gene>
<comment type="subcellular location">
    <subcellularLocation>
        <location evidence="2">Cell envelope</location>
    </subcellularLocation>
</comment>
<dbReference type="InterPro" id="IPR045834">
    <property type="entry name" value="Csd3_N2"/>
</dbReference>
<keyword evidence="4" id="KW-0479">Metal-binding</keyword>
<evidence type="ECO:0000256" key="7">
    <source>
        <dbReference type="ARBA" id="ARBA00023049"/>
    </source>
</evidence>
<keyword evidence="8" id="KW-1133">Transmembrane helix</keyword>
<dbReference type="Gene3D" id="2.70.70.10">
    <property type="entry name" value="Glucose Permease (Domain IIA)"/>
    <property type="match status" value="1"/>
</dbReference>
<evidence type="ECO:0000256" key="8">
    <source>
        <dbReference type="SAM" id="Phobius"/>
    </source>
</evidence>
<reference evidence="11" key="1">
    <citation type="submission" date="2020-10" db="EMBL/GenBank/DDBJ databases">
        <authorList>
            <person name="Gilroy R."/>
        </authorList>
    </citation>
    <scope>NUCLEOTIDE SEQUENCE</scope>
    <source>
        <strain evidence="11">7463</strain>
    </source>
</reference>
<dbReference type="InterPro" id="IPR016047">
    <property type="entry name" value="M23ase_b-sheet_dom"/>
</dbReference>
<keyword evidence="3" id="KW-0645">Protease</keyword>
<protein>
    <submittedName>
        <fullName evidence="11">Peptidoglycan DD-metalloendopeptidase family protein</fullName>
    </submittedName>
</protein>
<dbReference type="PANTHER" id="PTHR21666:SF288">
    <property type="entry name" value="CELL DIVISION PROTEIN YTFB"/>
    <property type="match status" value="1"/>
</dbReference>
<feature type="transmembrane region" description="Helical" evidence="8">
    <location>
        <begin position="40"/>
        <end position="61"/>
    </location>
</feature>
<dbReference type="EMBL" id="DVMY01000099">
    <property type="protein sequence ID" value="HIU37882.1"/>
    <property type="molecule type" value="Genomic_DNA"/>
</dbReference>
<feature type="domain" description="Csd3-like second N-terminal" evidence="10">
    <location>
        <begin position="199"/>
        <end position="319"/>
    </location>
</feature>
<sequence length="487" mass="53645">MSAPSILAQNLRSIGQGLCLVARGCARSWDRVAKSPYRRVALGIAFGVLPASVAIATYTAYPSEDEQLARSLQTEIKTTLPIPSIADQITVVTTHRAVTTHTTMIRMNDTLGAIFSRLNIEDAALQRFIRGQSLAQPLSTPKEGVYVQAKVTADKKAQSVKIFLEARASNQKNSVVTISRHGERFVINSAPFVYETQQAMSAGLVEDSFVESAKAVGIPDEIAQKMPLAFERAINNGLKISKGDDFRVIYERQFLEGDFVRNGKILAVAVTHHGKTYESFWAEDGTRNGGFYSLDGTSNRTTFIRVPVEGARVTSSFMPMRRHPVTGVLRPHQGTDFGAPRGNKIFAAADGVISRRSFDKRGFGNYLMIKHDDSRTTLYGHMSRIADGMVVGKQVKRGQVIGYVGATGLATGPHLHYELRVNDRQVNPLKTNIPDKERLTREEQNKLLASARPLTTRLAMLNRIQSVKPLTPKEAIAQEDAPKQPRS</sequence>
<dbReference type="CDD" id="cd12797">
    <property type="entry name" value="M23_peptidase"/>
    <property type="match status" value="1"/>
</dbReference>
<evidence type="ECO:0000256" key="3">
    <source>
        <dbReference type="ARBA" id="ARBA00022670"/>
    </source>
</evidence>
<accession>A0A9D1IKR8</accession>
<dbReference type="AlphaFoldDB" id="A0A9D1IKR8"/>
<evidence type="ECO:0000256" key="1">
    <source>
        <dbReference type="ARBA" id="ARBA00001947"/>
    </source>
</evidence>
<evidence type="ECO:0000256" key="4">
    <source>
        <dbReference type="ARBA" id="ARBA00022723"/>
    </source>
</evidence>
<dbReference type="Pfam" id="PF01551">
    <property type="entry name" value="Peptidase_M23"/>
    <property type="match status" value="1"/>
</dbReference>